<evidence type="ECO:0000256" key="1">
    <source>
        <dbReference type="SAM" id="MobiDB-lite"/>
    </source>
</evidence>
<dbReference type="EMBL" id="BMAV01015340">
    <property type="protein sequence ID" value="GFY64640.1"/>
    <property type="molecule type" value="Genomic_DNA"/>
</dbReference>
<accession>A0A8X7CFZ1</accession>
<keyword evidence="3" id="KW-1185">Reference proteome</keyword>
<protein>
    <submittedName>
        <fullName evidence="2">Uncharacterized protein</fullName>
    </submittedName>
</protein>
<gene>
    <name evidence="2" type="ORF">TNIN_79281</name>
</gene>
<name>A0A8X7CFZ1_9ARAC</name>
<proteinExistence type="predicted"/>
<sequence>MNWIEREKTEVVNRERLQRTMNDNYNLGPESSVNGPVEVSAVLVEYQRATRGEGQYLFEHTWEIGKRNSRNAQKVYKDETLTSKNVNEGWSSLEDAPRAGQPKTTRKPENIERGMIEVELGIGTESVHLILTEDLGKLKLSSRKDSSS</sequence>
<evidence type="ECO:0000313" key="3">
    <source>
        <dbReference type="Proteomes" id="UP000886998"/>
    </source>
</evidence>
<dbReference type="Proteomes" id="UP000886998">
    <property type="component" value="Unassembled WGS sequence"/>
</dbReference>
<feature type="region of interest" description="Disordered" evidence="1">
    <location>
        <begin position="86"/>
        <end position="112"/>
    </location>
</feature>
<evidence type="ECO:0000313" key="2">
    <source>
        <dbReference type="EMBL" id="GFY64640.1"/>
    </source>
</evidence>
<reference evidence="2" key="1">
    <citation type="submission" date="2020-08" db="EMBL/GenBank/DDBJ databases">
        <title>Multicomponent nature underlies the extraordinary mechanical properties of spider dragline silk.</title>
        <authorList>
            <person name="Kono N."/>
            <person name="Nakamura H."/>
            <person name="Mori M."/>
            <person name="Yoshida Y."/>
            <person name="Ohtoshi R."/>
            <person name="Malay A.D."/>
            <person name="Moran D.A.P."/>
            <person name="Tomita M."/>
            <person name="Numata K."/>
            <person name="Arakawa K."/>
        </authorList>
    </citation>
    <scope>NUCLEOTIDE SEQUENCE</scope>
</reference>
<organism evidence="2 3">
    <name type="scientific">Trichonephila inaurata madagascariensis</name>
    <dbReference type="NCBI Taxonomy" id="2747483"/>
    <lineage>
        <taxon>Eukaryota</taxon>
        <taxon>Metazoa</taxon>
        <taxon>Ecdysozoa</taxon>
        <taxon>Arthropoda</taxon>
        <taxon>Chelicerata</taxon>
        <taxon>Arachnida</taxon>
        <taxon>Araneae</taxon>
        <taxon>Araneomorphae</taxon>
        <taxon>Entelegynae</taxon>
        <taxon>Araneoidea</taxon>
        <taxon>Nephilidae</taxon>
        <taxon>Trichonephila</taxon>
        <taxon>Trichonephila inaurata</taxon>
    </lineage>
</organism>
<dbReference type="AlphaFoldDB" id="A0A8X7CFZ1"/>
<comment type="caution">
    <text evidence="2">The sequence shown here is derived from an EMBL/GenBank/DDBJ whole genome shotgun (WGS) entry which is preliminary data.</text>
</comment>